<dbReference type="InterPro" id="IPR045851">
    <property type="entry name" value="AMP-bd_C_sf"/>
</dbReference>
<dbReference type="InterPro" id="IPR020845">
    <property type="entry name" value="AMP-binding_CS"/>
</dbReference>
<dbReference type="PANTHER" id="PTHR24096:SF149">
    <property type="entry name" value="AMP-BINDING DOMAIN-CONTAINING PROTEIN-RELATED"/>
    <property type="match status" value="1"/>
</dbReference>
<protein>
    <submittedName>
        <fullName evidence="5">Luciferin 4-monooxygenase</fullName>
    </submittedName>
</protein>
<reference evidence="5" key="2">
    <citation type="submission" date="2021-08" db="EMBL/GenBank/DDBJ databases">
        <authorList>
            <person name="Gostincar C."/>
            <person name="Sun X."/>
            <person name="Song Z."/>
            <person name="Gunde-Cimerman N."/>
        </authorList>
    </citation>
    <scope>NUCLEOTIDE SEQUENCE</scope>
    <source>
        <strain evidence="5">EXF-8016</strain>
    </source>
</reference>
<dbReference type="Gene3D" id="3.30.300.30">
    <property type="match status" value="1"/>
</dbReference>
<proteinExistence type="inferred from homology"/>
<evidence type="ECO:0000313" key="6">
    <source>
        <dbReference type="Proteomes" id="UP000767238"/>
    </source>
</evidence>
<evidence type="ECO:0000256" key="1">
    <source>
        <dbReference type="ARBA" id="ARBA00006432"/>
    </source>
</evidence>
<dbReference type="PROSITE" id="PS00455">
    <property type="entry name" value="AMP_BINDING"/>
    <property type="match status" value="1"/>
</dbReference>
<dbReference type="Pfam" id="PF00501">
    <property type="entry name" value="AMP-binding"/>
    <property type="match status" value="1"/>
</dbReference>
<evidence type="ECO:0000259" key="4">
    <source>
        <dbReference type="Pfam" id="PF13193"/>
    </source>
</evidence>
<gene>
    <name evidence="5" type="ORF">KCV03_g4597</name>
</gene>
<feature type="non-terminal residue" evidence="5">
    <location>
        <position position="551"/>
    </location>
</feature>
<dbReference type="EMBL" id="JAHFYH010000028">
    <property type="protein sequence ID" value="KAH0222373.1"/>
    <property type="molecule type" value="Genomic_DNA"/>
</dbReference>
<comment type="caution">
    <text evidence="5">The sequence shown here is derived from an EMBL/GenBank/DDBJ whole genome shotgun (WGS) entry which is preliminary data.</text>
</comment>
<dbReference type="SUPFAM" id="SSF56801">
    <property type="entry name" value="Acetyl-CoA synthetase-like"/>
    <property type="match status" value="1"/>
</dbReference>
<feature type="domain" description="AMP-dependent synthetase/ligase" evidence="3">
    <location>
        <begin position="38"/>
        <end position="395"/>
    </location>
</feature>
<dbReference type="GO" id="GO:0019748">
    <property type="term" value="P:secondary metabolic process"/>
    <property type="evidence" value="ECO:0007669"/>
    <property type="project" value="TreeGrafter"/>
</dbReference>
<organism evidence="5 6">
    <name type="scientific">Aureobasidium melanogenum</name>
    <name type="common">Aureobasidium pullulans var. melanogenum</name>
    <dbReference type="NCBI Taxonomy" id="46634"/>
    <lineage>
        <taxon>Eukaryota</taxon>
        <taxon>Fungi</taxon>
        <taxon>Dikarya</taxon>
        <taxon>Ascomycota</taxon>
        <taxon>Pezizomycotina</taxon>
        <taxon>Dothideomycetes</taxon>
        <taxon>Dothideomycetidae</taxon>
        <taxon>Dothideales</taxon>
        <taxon>Saccotheciaceae</taxon>
        <taxon>Aureobasidium</taxon>
    </lineage>
</organism>
<dbReference type="GO" id="GO:0016405">
    <property type="term" value="F:CoA-ligase activity"/>
    <property type="evidence" value="ECO:0007669"/>
    <property type="project" value="TreeGrafter"/>
</dbReference>
<dbReference type="AlphaFoldDB" id="A0A9P8GGT9"/>
<dbReference type="Proteomes" id="UP000767238">
    <property type="component" value="Unassembled WGS sequence"/>
</dbReference>
<evidence type="ECO:0000259" key="3">
    <source>
        <dbReference type="Pfam" id="PF00501"/>
    </source>
</evidence>
<dbReference type="Pfam" id="PF13193">
    <property type="entry name" value="AMP-binding_C"/>
    <property type="match status" value="1"/>
</dbReference>
<dbReference type="OrthoDB" id="1898221at2759"/>
<dbReference type="InterPro" id="IPR025110">
    <property type="entry name" value="AMP-bd_C"/>
</dbReference>
<dbReference type="InterPro" id="IPR042099">
    <property type="entry name" value="ANL_N_sf"/>
</dbReference>
<keyword evidence="2" id="KW-0436">Ligase</keyword>
<name>A0A9P8GGT9_AURME</name>
<dbReference type="PANTHER" id="PTHR24096">
    <property type="entry name" value="LONG-CHAIN-FATTY-ACID--COA LIGASE"/>
    <property type="match status" value="1"/>
</dbReference>
<dbReference type="InterPro" id="IPR000873">
    <property type="entry name" value="AMP-dep_synth/lig_dom"/>
</dbReference>
<accession>A0A9P8GGT9</accession>
<reference evidence="5" key="1">
    <citation type="journal article" date="2021" name="J Fungi (Basel)">
        <title>Virulence traits and population genomics of the black yeast Aureobasidium melanogenum.</title>
        <authorList>
            <person name="Cernosa A."/>
            <person name="Sun X."/>
            <person name="Gostincar C."/>
            <person name="Fang C."/>
            <person name="Gunde-Cimerman N."/>
            <person name="Song Z."/>
        </authorList>
    </citation>
    <scope>NUCLEOTIDE SEQUENCE</scope>
    <source>
        <strain evidence="5">EXF-8016</strain>
    </source>
</reference>
<comment type="similarity">
    <text evidence="1">Belongs to the ATP-dependent AMP-binding enzyme family.</text>
</comment>
<feature type="domain" description="AMP-binding enzyme C-terminal" evidence="4">
    <location>
        <begin position="446"/>
        <end position="528"/>
    </location>
</feature>
<evidence type="ECO:0000256" key="2">
    <source>
        <dbReference type="ARBA" id="ARBA00022598"/>
    </source>
</evidence>
<dbReference type="Gene3D" id="3.40.50.12780">
    <property type="entry name" value="N-terminal domain of ligase-like"/>
    <property type="match status" value="1"/>
</dbReference>
<evidence type="ECO:0000313" key="5">
    <source>
        <dbReference type="EMBL" id="KAH0222373.1"/>
    </source>
</evidence>
<sequence>MAQTTTIYESPYPDMLIPTDMSMSQYMVRSNPDDVADDKVIFSDLEEPHDSVTYAGLREDTAKNAAWLQSIGLQPGDTVAMYATNSVAWIMAAHAVVWAGGVLAGINAVVSEFELPHYLSVAKPKFVFVDPNLRSRVDAAFRELSTQPQRVIELGTTRGQGFPSNVPHQQPIPPYAVPGDNRNVPAVLLFSSGTTGKPKGVLLSHHNMIGHLLGPRSGSYETMGHHTVEVFYPPLAHMFGIVGAVYPGAWNGSHTVLMRQFDYRKWISACARVRATVLKSVPAIAVMITKDPEVLSGRLDLTSVQHLMCAGAALQHEVVASLQQLLQGVSIIQGFGMSETALSFLRPHRSVEKRGSVGKPFPSVKLRIVDDQYRDVPRNTPGQALVKGPTVFMGYRDNEAATKESFRDGWLCTGDVITIDEDNFLWFKDRKKEMIKYKGNQVAPAELEDLLNSHPDVAEAGVCAAWDKDNQTEIPTAYVVLNPTKKHTDTSMILADIRKFVDTRVTGYKKLRGGVHTIATLPRNPTGKLVRGELPARKEMEKAFAAPKAKL</sequence>